<evidence type="ECO:0000313" key="2">
    <source>
        <dbReference type="Proteomes" id="UP000225148"/>
    </source>
</evidence>
<organism evidence="1 2">
    <name type="scientific">Serratia phage CHI14</name>
    <dbReference type="NCBI Taxonomy" id="2006941"/>
    <lineage>
        <taxon>Viruses</taxon>
        <taxon>Duplodnaviria</taxon>
        <taxon>Heunggongvirae</taxon>
        <taxon>Uroviricota</taxon>
        <taxon>Caudoviricetes</taxon>
        <taxon>Pantevenvirales</taxon>
        <taxon>Straboviridae</taxon>
        <taxon>Tevenvirinae</taxon>
        <taxon>Winklervirus</taxon>
        <taxon>Winklervirus chi14</taxon>
    </lineage>
</organism>
<accession>A0A1Z1LXT1</accession>
<evidence type="ECO:0000313" key="1">
    <source>
        <dbReference type="EMBL" id="ARW57618.1"/>
    </source>
</evidence>
<dbReference type="Proteomes" id="UP000225148">
    <property type="component" value="Segment"/>
</dbReference>
<dbReference type="RefSeq" id="YP_009609520.1">
    <property type="nucleotide sequence ID" value="NC_041996.1"/>
</dbReference>
<dbReference type="OrthoDB" id="20033at10239"/>
<dbReference type="InterPro" id="IPR024342">
    <property type="entry name" value="Phage_T4_Gp28"/>
</dbReference>
<dbReference type="GeneID" id="40085604"/>
<protein>
    <submittedName>
        <fullName evidence="1">Baseplate hub distal subunit</fullName>
    </submittedName>
</protein>
<keyword evidence="2" id="KW-1185">Reference proteome</keyword>
<dbReference type="Pfam" id="PF11110">
    <property type="entry name" value="Phage_hub_GP28"/>
    <property type="match status" value="1"/>
</dbReference>
<proteinExistence type="predicted"/>
<name>A0A1Z1LXT1_9CAUD</name>
<dbReference type="KEGG" id="vg:40085604"/>
<sequence>MNLKLIIPMKILKMNGKEVKIPKLGLKHHKLIRDVRSPDENLKILMDSIYQGLTAAETDLVALHLLAFNHKLKEEVIKDGFTYKLSEVYICQRLEQQYNGHTFYFRSNKPFEQFGAVDDVLKTCFIKVDESTEYPDFMDMPAFVTKWADDITSTVAIPGPNGPIKGIGHIMDILNEKAK</sequence>
<dbReference type="EMBL" id="MF036690">
    <property type="protein sequence ID" value="ARW57618.1"/>
    <property type="molecule type" value="Genomic_DNA"/>
</dbReference>
<reference evidence="1 2" key="1">
    <citation type="submission" date="2017-04" db="EMBL/GenBank/DDBJ databases">
        <title>Environmental T4-family bacteriophages evolve to escape abortive infection via multiple routes in a bacterial host employing altruistic suicide through Type III toxin-antitoxin systems.</title>
        <authorList>
            <person name="Chen B."/>
            <person name="Salmond G.P.C."/>
            <person name="Akusobi C."/>
            <person name="Fang X."/>
        </authorList>
    </citation>
    <scope>NUCLEOTIDE SEQUENCE [LARGE SCALE GENOMIC DNA]</scope>
</reference>